<dbReference type="Proteomes" id="UP001597249">
    <property type="component" value="Unassembled WGS sequence"/>
</dbReference>
<accession>A0ABW4BAC7</accession>
<dbReference type="PANTHER" id="PTHR33392:SF6">
    <property type="entry name" value="POLYISOPRENYL-TEICHOIC ACID--PEPTIDOGLYCAN TEICHOIC ACID TRANSFERASE TAGU"/>
    <property type="match status" value="1"/>
</dbReference>
<protein>
    <submittedName>
        <fullName evidence="3">LCP family protein</fullName>
    </submittedName>
</protein>
<dbReference type="Pfam" id="PF03816">
    <property type="entry name" value="LytR_cpsA_psr"/>
    <property type="match status" value="1"/>
</dbReference>
<dbReference type="EMBL" id="JBHTMO010000016">
    <property type="protein sequence ID" value="MFD1393147.1"/>
    <property type="molecule type" value="Genomic_DNA"/>
</dbReference>
<dbReference type="NCBIfam" id="TIGR00350">
    <property type="entry name" value="lytR_cpsA_psr"/>
    <property type="match status" value="1"/>
</dbReference>
<name>A0ABW4BAC7_9LACO</name>
<keyword evidence="4" id="KW-1185">Reference proteome</keyword>
<comment type="similarity">
    <text evidence="1">Belongs to the LytR/CpsA/Psr (LCP) family.</text>
</comment>
<evidence type="ECO:0000313" key="3">
    <source>
        <dbReference type="EMBL" id="MFD1393147.1"/>
    </source>
</evidence>
<comment type="caution">
    <text evidence="3">The sequence shown here is derived from an EMBL/GenBank/DDBJ whole genome shotgun (WGS) entry which is preliminary data.</text>
</comment>
<sequence length="352" mass="38712">MDRRDAHDQQKRHPVLKIVVLLALAVVFLAGGYALRLYAQTKTALDSTYDNVTVKKAKVDLSKQKPFSVLLLGTDTGGLGRSDKGRTDTMILVTVDPKQKRTTMISIPRDTMSHVATKGYTGVTKINSAYTYGGTATAVASVKTLLEVPINYYALVNLDGLEKIVDAVGGVDVNVAFSWTDAHVGDYKFTKGPMHLNGKQALAYARMRHADPEGDYGRQKRQQEVIQQIVKKVLSTKTLSKYTSLMATLSSDLRTNLSFDEMVTLATNYRGAFKDVKQESLKGDGVYIGDAAYQVQSTTELQRISDMARTSLGLDKVTIDNFNTKQNALNTSAGFDWNDGNNPVYHVYSTSN</sequence>
<gene>
    <name evidence="3" type="ORF">ACFQ3L_06005</name>
</gene>
<evidence type="ECO:0000256" key="1">
    <source>
        <dbReference type="ARBA" id="ARBA00006068"/>
    </source>
</evidence>
<dbReference type="RefSeq" id="WP_125586885.1">
    <property type="nucleotide sequence ID" value="NZ_JBHTMO010000016.1"/>
</dbReference>
<dbReference type="InterPro" id="IPR004474">
    <property type="entry name" value="LytR_CpsA_psr"/>
</dbReference>
<proteinExistence type="inferred from homology"/>
<dbReference type="Gene3D" id="3.40.630.190">
    <property type="entry name" value="LCP protein"/>
    <property type="match status" value="1"/>
</dbReference>
<dbReference type="InterPro" id="IPR050922">
    <property type="entry name" value="LytR/CpsA/Psr_CW_biosynth"/>
</dbReference>
<dbReference type="PANTHER" id="PTHR33392">
    <property type="entry name" value="POLYISOPRENYL-TEICHOIC ACID--PEPTIDOGLYCAN TEICHOIC ACID TRANSFERASE TAGU"/>
    <property type="match status" value="1"/>
</dbReference>
<evidence type="ECO:0000259" key="2">
    <source>
        <dbReference type="Pfam" id="PF03816"/>
    </source>
</evidence>
<organism evidence="3 4">
    <name type="scientific">Lacticaseibacillus jixianensis</name>
    <dbReference type="NCBI Taxonomy" id="2486012"/>
    <lineage>
        <taxon>Bacteria</taxon>
        <taxon>Bacillati</taxon>
        <taxon>Bacillota</taxon>
        <taxon>Bacilli</taxon>
        <taxon>Lactobacillales</taxon>
        <taxon>Lactobacillaceae</taxon>
        <taxon>Lacticaseibacillus</taxon>
    </lineage>
</organism>
<reference evidence="4" key="1">
    <citation type="journal article" date="2019" name="Int. J. Syst. Evol. Microbiol.">
        <title>The Global Catalogue of Microorganisms (GCM) 10K type strain sequencing project: providing services to taxonomists for standard genome sequencing and annotation.</title>
        <authorList>
            <consortium name="The Broad Institute Genomics Platform"/>
            <consortium name="The Broad Institute Genome Sequencing Center for Infectious Disease"/>
            <person name="Wu L."/>
            <person name="Ma J."/>
        </authorList>
    </citation>
    <scope>NUCLEOTIDE SEQUENCE [LARGE SCALE GENOMIC DNA]</scope>
    <source>
        <strain evidence="4">CCM 8911</strain>
    </source>
</reference>
<feature type="domain" description="Cell envelope-related transcriptional attenuator" evidence="2">
    <location>
        <begin position="86"/>
        <end position="234"/>
    </location>
</feature>
<evidence type="ECO:0000313" key="4">
    <source>
        <dbReference type="Proteomes" id="UP001597249"/>
    </source>
</evidence>